<dbReference type="AlphaFoldDB" id="A0A401HNV9"/>
<protein>
    <recommendedName>
        <fullName evidence="3">YkgJ family cysteine cluster protein</fullName>
    </recommendedName>
</protein>
<evidence type="ECO:0000313" key="2">
    <source>
        <dbReference type="Proteomes" id="UP000290527"/>
    </source>
</evidence>
<evidence type="ECO:0008006" key="3">
    <source>
        <dbReference type="Google" id="ProtNLM"/>
    </source>
</evidence>
<gene>
    <name evidence="1" type="ORF">MHHB_P0161</name>
</gene>
<sequence>MKCGYCCSCKNWRIYLPYFDYIKLREYYSKYIEDSKILHFNKRLKIGKRGCILLTDDNLCRIQIEKGYSYKPTMCKLFPFSFRVKWNGDFLLIIKHYCKGIMLGECSREVINYAIECCEELYLDQLERIRLMGMETSTRCKLDEREYITWEEREEFGRYIFSSPNLDELCRRCMEIVDLNVSKDIIYIKRNIERNVTKRYNNCNYHYFINSGVKYTPKRKKYVETNRFGFIEKEIIRYLGELNKREIFRKLSFKEELYRLVMIGKKLSRYRNIFEGEGVIDHDLTINGSL</sequence>
<comment type="caution">
    <text evidence="1">The sequence shown here is derived from an EMBL/GenBank/DDBJ whole genome shotgun (WGS) entry which is preliminary data.</text>
</comment>
<accession>A0A401HNV9</accession>
<keyword evidence="2" id="KW-1185">Reference proteome</keyword>
<dbReference type="EMBL" id="BFAX01000001">
    <property type="protein sequence ID" value="GBF35936.1"/>
    <property type="molecule type" value="Genomic_DNA"/>
</dbReference>
<reference evidence="1 2" key="1">
    <citation type="journal article" date="2019" name="Int. J. Syst. Evol. Microbiol.">
        <title>Methanofervidicoccus abyssi gen. nov., sp. nov., a hydrogenotrophic methanogen, isolated from a hydrothermal vent chimney in the Mid-Cayman Spreading Center, the Caribbean Sea.</title>
        <authorList>
            <person name="Sakai S."/>
            <person name="Takaki Y."/>
            <person name="Miyazaki M."/>
            <person name="Ogawara M."/>
            <person name="Yanagawa K."/>
            <person name="Miyazaki J."/>
            <person name="Takai K."/>
        </authorList>
    </citation>
    <scope>NUCLEOTIDE SEQUENCE [LARGE SCALE GENOMIC DNA]</scope>
    <source>
        <strain evidence="1 2">HHB</strain>
    </source>
</reference>
<name>A0A401HNV9_9EURY</name>
<evidence type="ECO:0000313" key="1">
    <source>
        <dbReference type="EMBL" id="GBF35936.1"/>
    </source>
</evidence>
<proteinExistence type="predicted"/>
<dbReference type="Proteomes" id="UP000290527">
    <property type="component" value="Unassembled WGS sequence"/>
</dbReference>
<dbReference type="Pfam" id="PF03692">
    <property type="entry name" value="CxxCxxCC"/>
    <property type="match status" value="1"/>
</dbReference>
<dbReference type="RefSeq" id="WP_229701893.1">
    <property type="nucleotide sequence ID" value="NZ_BFAX01000001.1"/>
</dbReference>
<dbReference type="InterPro" id="IPR005358">
    <property type="entry name" value="Puta_zinc/iron-chelating_dom"/>
</dbReference>
<organism evidence="1 2">
    <name type="scientific">Methanofervidicoccus abyssi</name>
    <dbReference type="NCBI Taxonomy" id="2082189"/>
    <lineage>
        <taxon>Archaea</taxon>
        <taxon>Methanobacteriati</taxon>
        <taxon>Methanobacteriota</taxon>
        <taxon>Methanomada group</taxon>
        <taxon>Methanococci</taxon>
        <taxon>Methanococcales</taxon>
        <taxon>Methanofervidicoccus</taxon>
    </lineage>
</organism>